<dbReference type="RefSeq" id="WP_230734048.1">
    <property type="nucleotide sequence ID" value="NZ_JAJNDB010000002.1"/>
</dbReference>
<proteinExistence type="predicted"/>
<keyword evidence="2" id="KW-1185">Reference proteome</keyword>
<dbReference type="Proteomes" id="UP001199469">
    <property type="component" value="Unassembled WGS sequence"/>
</dbReference>
<sequence>MGVDAHTSRPFRGSEAVARGDVTWDQLAGPSFLRLLTDVYVGALAEVDTATWVRAVALWGRGSGVVSGPLAALAFGAECPWEDREIVMSSSRRATSSEVGVRRDRLLPGEVCTRLGVAVTSPARTAYDLARRGPLVEAVAAVDVIANRCGLTAEHLLAVADAHPSARGSVQVRRVAELMDPRTAWLMESRLRLAVVLRGVPPPTPQYEVRVRGGSRYLDLAWPDVPPECRKLGLEYDGPTHRSITGQNRDLLRDADLDDRGWEIIHVGAVQVYDERRADELAARVLRKITGNGRRPQ</sequence>
<dbReference type="EMBL" id="JAJNDB010000002">
    <property type="protein sequence ID" value="MCD2194235.1"/>
    <property type="molecule type" value="Genomic_DNA"/>
</dbReference>
<gene>
    <name evidence="1" type="ORF">LQ327_12700</name>
</gene>
<reference evidence="1 2" key="1">
    <citation type="submission" date="2021-11" db="EMBL/GenBank/DDBJ databases">
        <title>Draft genome sequence of Actinomycetospora sp. SF1 isolated from the rhizosphere soil.</title>
        <authorList>
            <person name="Duangmal K."/>
            <person name="Chantavorakit T."/>
        </authorList>
    </citation>
    <scope>NUCLEOTIDE SEQUENCE [LARGE SCALE GENOMIC DNA]</scope>
    <source>
        <strain evidence="1 2">TBRC 5722</strain>
    </source>
</reference>
<accession>A0ABS8P7I2</accession>
<protein>
    <recommendedName>
        <fullName evidence="3">Cullin, a subunit of E3 ubiquitin ligase</fullName>
    </recommendedName>
</protein>
<name>A0ABS8P7I2_9PSEU</name>
<evidence type="ECO:0000313" key="2">
    <source>
        <dbReference type="Proteomes" id="UP001199469"/>
    </source>
</evidence>
<evidence type="ECO:0000313" key="1">
    <source>
        <dbReference type="EMBL" id="MCD2194235.1"/>
    </source>
</evidence>
<organism evidence="1 2">
    <name type="scientific">Actinomycetospora endophytica</name>
    <dbReference type="NCBI Taxonomy" id="2291215"/>
    <lineage>
        <taxon>Bacteria</taxon>
        <taxon>Bacillati</taxon>
        <taxon>Actinomycetota</taxon>
        <taxon>Actinomycetes</taxon>
        <taxon>Pseudonocardiales</taxon>
        <taxon>Pseudonocardiaceae</taxon>
        <taxon>Actinomycetospora</taxon>
    </lineage>
</organism>
<comment type="caution">
    <text evidence="1">The sequence shown here is derived from an EMBL/GenBank/DDBJ whole genome shotgun (WGS) entry which is preliminary data.</text>
</comment>
<evidence type="ECO:0008006" key="3">
    <source>
        <dbReference type="Google" id="ProtNLM"/>
    </source>
</evidence>